<dbReference type="RefSeq" id="XP_027613414.1">
    <property type="nucleotide sequence ID" value="XM_027757613.1"/>
</dbReference>
<keyword evidence="2" id="KW-0342">GTP-binding</keyword>
<sequence length="166" mass="18467">MSEHIQFPCNYKQKERERGAGGEADAAQAALHACAGELLALWRDPVLSEILRRKWIRVDDGPGFFLDDLERITTPQYLPSNDLEYQFEMEAGSESGTQWRIIDVGSSRSQSSPSAETWVPFFDDVDAIIFLAPISCFDQVLAEDRSVNRLVRVAPPPSLARGNPAG</sequence>
<dbReference type="GeneID" id="38779418"/>
<dbReference type="Proteomes" id="UP000287166">
    <property type="component" value="Unassembled WGS sequence"/>
</dbReference>
<dbReference type="EMBL" id="BFAD01000004">
    <property type="protein sequence ID" value="GBE82501.1"/>
    <property type="molecule type" value="Genomic_DNA"/>
</dbReference>
<evidence type="ECO:0000256" key="2">
    <source>
        <dbReference type="ARBA" id="ARBA00023134"/>
    </source>
</evidence>
<dbReference type="Gene3D" id="3.40.50.300">
    <property type="entry name" value="P-loop containing nucleotide triphosphate hydrolases"/>
    <property type="match status" value="1"/>
</dbReference>
<proteinExistence type="predicted"/>
<organism evidence="5 6">
    <name type="scientific">Sparassis crispa</name>
    <dbReference type="NCBI Taxonomy" id="139825"/>
    <lineage>
        <taxon>Eukaryota</taxon>
        <taxon>Fungi</taxon>
        <taxon>Dikarya</taxon>
        <taxon>Basidiomycota</taxon>
        <taxon>Agaricomycotina</taxon>
        <taxon>Agaricomycetes</taxon>
        <taxon>Polyporales</taxon>
        <taxon>Sparassidaceae</taxon>
        <taxon>Sparassis</taxon>
    </lineage>
</organism>
<reference evidence="5 6" key="1">
    <citation type="journal article" date="2018" name="Sci. Rep.">
        <title>Genome sequence of the cauliflower mushroom Sparassis crispa (Hanabiratake) and its association with beneficial usage.</title>
        <authorList>
            <person name="Kiyama R."/>
            <person name="Furutani Y."/>
            <person name="Kawaguchi K."/>
            <person name="Nakanishi T."/>
        </authorList>
    </citation>
    <scope>NUCLEOTIDE SEQUENCE [LARGE SCALE GENOMIC DNA]</scope>
</reference>
<gene>
    <name evidence="5" type="ORF">SCP_0408850</name>
</gene>
<dbReference type="SUPFAM" id="SSF47895">
    <property type="entry name" value="Transducin (alpha subunit), insertion domain"/>
    <property type="match status" value="1"/>
</dbReference>
<dbReference type="GO" id="GO:0005737">
    <property type="term" value="C:cytoplasm"/>
    <property type="evidence" value="ECO:0007669"/>
    <property type="project" value="TreeGrafter"/>
</dbReference>
<keyword evidence="1" id="KW-0547">Nucleotide-binding</keyword>
<dbReference type="InterPro" id="IPR027417">
    <property type="entry name" value="P-loop_NTPase"/>
</dbReference>
<accession>A0A401GK04</accession>
<dbReference type="STRING" id="139825.A0A401GK04"/>
<dbReference type="PANTHER" id="PTHR10218">
    <property type="entry name" value="GTP-BINDING PROTEIN ALPHA SUBUNIT"/>
    <property type="match status" value="1"/>
</dbReference>
<evidence type="ECO:0000256" key="4">
    <source>
        <dbReference type="SAM" id="MobiDB-lite"/>
    </source>
</evidence>
<dbReference type="InterPro" id="IPR001019">
    <property type="entry name" value="Gprotein_alpha_su"/>
</dbReference>
<dbReference type="GO" id="GO:0001664">
    <property type="term" value="F:G protein-coupled receptor binding"/>
    <property type="evidence" value="ECO:0007669"/>
    <property type="project" value="TreeGrafter"/>
</dbReference>
<dbReference type="Gene3D" id="1.10.400.10">
    <property type="entry name" value="GI Alpha 1, domain 2-like"/>
    <property type="match status" value="1"/>
</dbReference>
<dbReference type="GO" id="GO:0003924">
    <property type="term" value="F:GTPase activity"/>
    <property type="evidence" value="ECO:0007669"/>
    <property type="project" value="InterPro"/>
</dbReference>
<dbReference type="AlphaFoldDB" id="A0A401GK04"/>
<dbReference type="GO" id="GO:0007188">
    <property type="term" value="P:adenylate cyclase-modulating G protein-coupled receptor signaling pathway"/>
    <property type="evidence" value="ECO:0007669"/>
    <property type="project" value="TreeGrafter"/>
</dbReference>
<dbReference type="OrthoDB" id="5817230at2759"/>
<evidence type="ECO:0000313" key="5">
    <source>
        <dbReference type="EMBL" id="GBE82501.1"/>
    </source>
</evidence>
<dbReference type="GO" id="GO:0005525">
    <property type="term" value="F:GTP binding"/>
    <property type="evidence" value="ECO:0007669"/>
    <property type="project" value="UniProtKB-KW"/>
</dbReference>
<comment type="caution">
    <text evidence="5">The sequence shown here is derived from an EMBL/GenBank/DDBJ whole genome shotgun (WGS) entry which is preliminary data.</text>
</comment>
<dbReference type="GO" id="GO:0031683">
    <property type="term" value="F:G-protein beta/gamma-subunit complex binding"/>
    <property type="evidence" value="ECO:0007669"/>
    <property type="project" value="InterPro"/>
</dbReference>
<name>A0A401GK04_9APHY</name>
<keyword evidence="6" id="KW-1185">Reference proteome</keyword>
<dbReference type="SUPFAM" id="SSF52540">
    <property type="entry name" value="P-loop containing nucleoside triphosphate hydrolases"/>
    <property type="match status" value="1"/>
</dbReference>
<dbReference type="InterPro" id="IPR011025">
    <property type="entry name" value="GproteinA_insert"/>
</dbReference>
<dbReference type="InParanoid" id="A0A401GK04"/>
<evidence type="ECO:0000256" key="1">
    <source>
        <dbReference type="ARBA" id="ARBA00022741"/>
    </source>
</evidence>
<dbReference type="PANTHER" id="PTHR10218:SF360">
    <property type="entry name" value="GUANINE NUCLEOTIDE-BINDING PROTEIN SUBUNIT ALPHA HOMOLOG"/>
    <property type="match status" value="1"/>
</dbReference>
<protein>
    <submittedName>
        <fullName evidence="5">Uncharacterized protein</fullName>
    </submittedName>
</protein>
<feature type="region of interest" description="Disordered" evidence="4">
    <location>
        <begin position="1"/>
        <end position="23"/>
    </location>
</feature>
<keyword evidence="3" id="KW-0807">Transducer</keyword>
<evidence type="ECO:0000256" key="3">
    <source>
        <dbReference type="ARBA" id="ARBA00023224"/>
    </source>
</evidence>
<dbReference type="GO" id="GO:0005834">
    <property type="term" value="C:heterotrimeric G-protein complex"/>
    <property type="evidence" value="ECO:0007669"/>
    <property type="project" value="TreeGrafter"/>
</dbReference>
<evidence type="ECO:0000313" key="6">
    <source>
        <dbReference type="Proteomes" id="UP000287166"/>
    </source>
</evidence>
<dbReference type="Pfam" id="PF00503">
    <property type="entry name" value="G-alpha"/>
    <property type="match status" value="1"/>
</dbReference>